<dbReference type="GO" id="GO:0005525">
    <property type="term" value="F:GTP binding"/>
    <property type="evidence" value="ECO:0007669"/>
    <property type="project" value="UniProtKB-KW"/>
</dbReference>
<proteinExistence type="inferred from homology"/>
<dbReference type="SUPFAM" id="SSF52540">
    <property type="entry name" value="P-loop containing nucleoside triphosphate hydrolases"/>
    <property type="match status" value="1"/>
</dbReference>
<reference evidence="7" key="1">
    <citation type="journal article" date="2014" name="Genome Biol. Evol.">
        <title>Pangenome evidence for extensive interdomain horizontal transfer affecting lineage core and shell genes in uncultured planktonic thaumarchaeota and euryarchaeota.</title>
        <authorList>
            <person name="Deschamps P."/>
            <person name="Zivanovic Y."/>
            <person name="Moreira D."/>
            <person name="Rodriguez-Valera F."/>
            <person name="Lopez-Garcia P."/>
        </authorList>
    </citation>
    <scope>NUCLEOTIDE SEQUENCE</scope>
</reference>
<dbReference type="InterPro" id="IPR027417">
    <property type="entry name" value="P-loop_NTPase"/>
</dbReference>
<dbReference type="Pfam" id="PF03308">
    <property type="entry name" value="MeaB"/>
    <property type="match status" value="1"/>
</dbReference>
<feature type="domain" description="AAA+ ATPase" evidence="6">
    <location>
        <begin position="45"/>
        <end position="257"/>
    </location>
</feature>
<dbReference type="InterPro" id="IPR005129">
    <property type="entry name" value="GTPase_ArgK"/>
</dbReference>
<dbReference type="NCBIfam" id="TIGR00750">
    <property type="entry name" value="lao"/>
    <property type="match status" value="1"/>
</dbReference>
<accession>A0A075HGY2</accession>
<evidence type="ECO:0000256" key="5">
    <source>
        <dbReference type="ARBA" id="ARBA00023186"/>
    </source>
</evidence>
<dbReference type="Gene3D" id="3.40.50.300">
    <property type="entry name" value="P-loop containing nucleotide triphosphate hydrolases"/>
    <property type="match status" value="1"/>
</dbReference>
<evidence type="ECO:0000313" key="7">
    <source>
        <dbReference type="EMBL" id="AIF13163.1"/>
    </source>
</evidence>
<dbReference type="GO" id="GO:0003924">
    <property type="term" value="F:GTPase activity"/>
    <property type="evidence" value="ECO:0007669"/>
    <property type="project" value="InterPro"/>
</dbReference>
<keyword evidence="2" id="KW-0547">Nucleotide-binding</keyword>
<evidence type="ECO:0000256" key="1">
    <source>
        <dbReference type="ARBA" id="ARBA00009625"/>
    </source>
</evidence>
<evidence type="ECO:0000256" key="3">
    <source>
        <dbReference type="ARBA" id="ARBA00022801"/>
    </source>
</evidence>
<dbReference type="EMBL" id="KF900965">
    <property type="protein sequence ID" value="AIF13163.1"/>
    <property type="molecule type" value="Genomic_DNA"/>
</dbReference>
<keyword evidence="5" id="KW-0143">Chaperone</keyword>
<keyword evidence="3" id="KW-0378">Hydrolase</keyword>
<keyword evidence="7" id="KW-0808">Transferase</keyword>
<evidence type="ECO:0000259" key="6">
    <source>
        <dbReference type="SMART" id="SM00382"/>
    </source>
</evidence>
<dbReference type="AlphaFoldDB" id="A0A075HGY2"/>
<dbReference type="PANTHER" id="PTHR43087">
    <property type="entry name" value="LYSINE/ARGININE/ORNITHINE TRANSPORT SYSTEM KINASE"/>
    <property type="match status" value="1"/>
</dbReference>
<keyword evidence="7" id="KW-0418">Kinase</keyword>
<protein>
    <submittedName>
        <fullName evidence="7">Lysine/arginine/ornithine transport system kinase (ArgK)</fullName>
    </submittedName>
</protein>
<comment type="similarity">
    <text evidence="1">Belongs to the SIMIBI class G3E GTPase family. ArgK/MeaB subfamily.</text>
</comment>
<evidence type="ECO:0000256" key="4">
    <source>
        <dbReference type="ARBA" id="ARBA00023134"/>
    </source>
</evidence>
<sequence length="308" mass="33813">MNQSELIRNLKNGDVRAVARLLTLIEDKDEKAEKILKEIWKLTGKSYIIGITGPPGAGKSTIVDVLARTAIDNGHRVGVLAVDPTSPFSGGAVLGDRLRMSSTHESGIFIRSVASRGHLGGLAATTRFMINALELLQNDITLVETVGAGQGDVEIAQLADTTVVVEVPGLGDEVQAQKAGILEIGDVLVVNKSDRPGADRLSKELQMMLSLGEHEEWLPPIVTTTATSNEGIDKLWNEIENHRKHLGDEKLQQQRLRKLKYDLENQVSQKLFNRKIIEVGSDEIERMATSIMKRDIDPFSAIEKIIKE</sequence>
<dbReference type="GO" id="GO:0016301">
    <property type="term" value="F:kinase activity"/>
    <property type="evidence" value="ECO:0007669"/>
    <property type="project" value="UniProtKB-KW"/>
</dbReference>
<organism evidence="7">
    <name type="scientific">uncultured marine group II/III euryarchaeote KM3_60_A11</name>
    <dbReference type="NCBI Taxonomy" id="1456469"/>
    <lineage>
        <taxon>Archaea</taxon>
        <taxon>Methanobacteriati</taxon>
        <taxon>Methanobacteriota</taxon>
        <taxon>environmental samples</taxon>
    </lineage>
</organism>
<dbReference type="SMART" id="SM00382">
    <property type="entry name" value="AAA"/>
    <property type="match status" value="1"/>
</dbReference>
<dbReference type="InterPro" id="IPR003593">
    <property type="entry name" value="AAA+_ATPase"/>
</dbReference>
<keyword evidence="4" id="KW-0342">GTP-binding</keyword>
<evidence type="ECO:0000256" key="2">
    <source>
        <dbReference type="ARBA" id="ARBA00022741"/>
    </source>
</evidence>
<dbReference type="CDD" id="cd03114">
    <property type="entry name" value="MMAA-like"/>
    <property type="match status" value="1"/>
</dbReference>
<dbReference type="InterPro" id="IPR052040">
    <property type="entry name" value="GTPase/Isobutyryl-CoA_mutase"/>
</dbReference>
<dbReference type="PANTHER" id="PTHR43087:SF1">
    <property type="entry name" value="LAO_AO TRANSPORT SYSTEM ATPASE"/>
    <property type="match status" value="1"/>
</dbReference>
<gene>
    <name evidence="7" type="primary">argK</name>
</gene>
<name>A0A075HGY2_9EURY</name>